<keyword evidence="3" id="KW-1185">Reference proteome</keyword>
<feature type="transmembrane region" description="Helical" evidence="1">
    <location>
        <begin position="143"/>
        <end position="163"/>
    </location>
</feature>
<gene>
    <name evidence="2" type="ORF">GSY63_07575</name>
</gene>
<evidence type="ECO:0000313" key="3">
    <source>
        <dbReference type="Proteomes" id="UP000638732"/>
    </source>
</evidence>
<accession>A0A965ZG73</accession>
<evidence type="ECO:0008006" key="4">
    <source>
        <dbReference type="Google" id="ProtNLM"/>
    </source>
</evidence>
<evidence type="ECO:0000313" key="2">
    <source>
        <dbReference type="EMBL" id="NCD69212.1"/>
    </source>
</evidence>
<proteinExistence type="predicted"/>
<evidence type="ECO:0000256" key="1">
    <source>
        <dbReference type="SAM" id="Phobius"/>
    </source>
</evidence>
<dbReference type="AlphaFoldDB" id="A0A965ZG73"/>
<comment type="caution">
    <text evidence="2">The sequence shown here is derived from an EMBL/GenBank/DDBJ whole genome shotgun (WGS) entry which is preliminary data.</text>
</comment>
<keyword evidence="1" id="KW-0472">Membrane</keyword>
<reference evidence="2" key="1">
    <citation type="submission" date="2020-01" db="EMBL/GenBank/DDBJ databases">
        <authorList>
            <person name="Seo Y.L."/>
        </authorList>
    </citation>
    <scope>NUCLEOTIDE SEQUENCE</scope>
    <source>
        <strain evidence="2">R11</strain>
    </source>
</reference>
<dbReference type="RefSeq" id="WP_166585197.1">
    <property type="nucleotide sequence ID" value="NZ_WWEO01000041.1"/>
</dbReference>
<protein>
    <recommendedName>
        <fullName evidence="4">Zf-HC2 domain-containing protein</fullName>
    </recommendedName>
</protein>
<organism evidence="2 3">
    <name type="scientific">Mucilaginibacter agri</name>
    <dbReference type="NCBI Taxonomy" id="2695265"/>
    <lineage>
        <taxon>Bacteria</taxon>
        <taxon>Pseudomonadati</taxon>
        <taxon>Bacteroidota</taxon>
        <taxon>Sphingobacteriia</taxon>
        <taxon>Sphingobacteriales</taxon>
        <taxon>Sphingobacteriaceae</taxon>
        <taxon>Mucilaginibacter</taxon>
    </lineage>
</organism>
<dbReference type="Proteomes" id="UP000638732">
    <property type="component" value="Unassembled WGS sequence"/>
</dbReference>
<sequence length="172" mass="19414">MNSIEEKLWNYIDGTCTPEEQQAISMLIETDEVYRSQYEELLALNQEFSNLELDEPPMAFTYRVMEAIRTEEAAVPLKAAINKNIIRSLFAVFGFIIAAVIIYALFTINWSAGSTGTASLNLPEVKLPVNLPPAKNVLSSAPVLKAFFFFDVVLGLFFFDAYLRKQRAAKQF</sequence>
<dbReference type="EMBL" id="WWEO01000041">
    <property type="protein sequence ID" value="NCD69212.1"/>
    <property type="molecule type" value="Genomic_DNA"/>
</dbReference>
<feature type="transmembrane region" description="Helical" evidence="1">
    <location>
        <begin position="85"/>
        <end position="106"/>
    </location>
</feature>
<reference evidence="2" key="2">
    <citation type="submission" date="2020-10" db="EMBL/GenBank/DDBJ databases">
        <title>Mucilaginibacter sp. nov., isolated from soil.</title>
        <authorList>
            <person name="Jeon C.O."/>
        </authorList>
    </citation>
    <scope>NUCLEOTIDE SEQUENCE</scope>
    <source>
        <strain evidence="2">R11</strain>
    </source>
</reference>
<name>A0A965ZG73_9SPHI</name>
<keyword evidence="1" id="KW-1133">Transmembrane helix</keyword>
<keyword evidence="1" id="KW-0812">Transmembrane</keyword>